<accession>A0ABW5B6Q2</accession>
<keyword evidence="4 5" id="KW-0472">Membrane</keyword>
<comment type="caution">
    <text evidence="7">The sequence shown here is derived from an EMBL/GenBank/DDBJ whole genome shotgun (WGS) entry which is preliminary data.</text>
</comment>
<feature type="transmembrane region" description="Helical" evidence="5">
    <location>
        <begin position="175"/>
        <end position="194"/>
    </location>
</feature>
<keyword evidence="3 5" id="KW-1133">Transmembrane helix</keyword>
<feature type="transmembrane region" description="Helical" evidence="5">
    <location>
        <begin position="275"/>
        <end position="291"/>
    </location>
</feature>
<dbReference type="Proteomes" id="UP001597414">
    <property type="component" value="Unassembled WGS sequence"/>
</dbReference>
<evidence type="ECO:0000256" key="2">
    <source>
        <dbReference type="ARBA" id="ARBA00022692"/>
    </source>
</evidence>
<protein>
    <submittedName>
        <fullName evidence="7">Calcium/sodium antiporter</fullName>
    </submittedName>
</protein>
<reference evidence="8" key="1">
    <citation type="journal article" date="2019" name="Int. J. Syst. Evol. Microbiol.">
        <title>The Global Catalogue of Microorganisms (GCM) 10K type strain sequencing project: providing services to taxonomists for standard genome sequencing and annotation.</title>
        <authorList>
            <consortium name="The Broad Institute Genomics Platform"/>
            <consortium name="The Broad Institute Genome Sequencing Center for Infectious Disease"/>
            <person name="Wu L."/>
            <person name="Ma J."/>
        </authorList>
    </citation>
    <scope>NUCLEOTIDE SEQUENCE [LARGE SCALE GENOMIC DNA]</scope>
    <source>
        <strain evidence="8">KCTC 19812</strain>
    </source>
</reference>
<feature type="transmembrane region" description="Helical" evidence="5">
    <location>
        <begin position="131"/>
        <end position="154"/>
    </location>
</feature>
<dbReference type="PANTHER" id="PTHR10846:SF8">
    <property type="entry name" value="INNER MEMBRANE PROTEIN YRBG"/>
    <property type="match status" value="1"/>
</dbReference>
<feature type="domain" description="Sodium/calcium exchanger membrane region" evidence="6">
    <location>
        <begin position="4"/>
        <end position="152"/>
    </location>
</feature>
<evidence type="ECO:0000256" key="1">
    <source>
        <dbReference type="ARBA" id="ARBA00004141"/>
    </source>
</evidence>
<dbReference type="InterPro" id="IPR044880">
    <property type="entry name" value="NCX_ion-bd_dom_sf"/>
</dbReference>
<organism evidence="7 8">
    <name type="scientific">Shivajiella indica</name>
    <dbReference type="NCBI Taxonomy" id="872115"/>
    <lineage>
        <taxon>Bacteria</taxon>
        <taxon>Pseudomonadati</taxon>
        <taxon>Bacteroidota</taxon>
        <taxon>Cytophagia</taxon>
        <taxon>Cytophagales</taxon>
        <taxon>Cyclobacteriaceae</taxon>
        <taxon>Shivajiella</taxon>
    </lineage>
</organism>
<evidence type="ECO:0000256" key="5">
    <source>
        <dbReference type="SAM" id="Phobius"/>
    </source>
</evidence>
<dbReference type="PANTHER" id="PTHR10846">
    <property type="entry name" value="SODIUM/POTASSIUM/CALCIUM EXCHANGER"/>
    <property type="match status" value="1"/>
</dbReference>
<evidence type="ECO:0000256" key="4">
    <source>
        <dbReference type="ARBA" id="ARBA00023136"/>
    </source>
</evidence>
<sequence length="320" mass="33915">MILSIILLLIGFVILIVGADKLVDAASGLANNFGIPNIVIGLTIVAFGTSAPEMVVNVFASLNGSSGMVMGNVLGSNIFNVLGILGVSSLVYPLTVKSNTTWIEIPLSLLSAVLVLILANDLILNAATDNIISLGDGLVLLLFFCVFLVYNITVSKQVGAEADKVEIHKYSTGKSLFWIALGLGGLIIGGKLIVDNAVALAIEFGLSERIIGLTIVSIGTSLPELATSLAAVRKKKVDIAIGNVVGSNIFNAFFILGVSSTILPVNIIPANFNDIWMNILASFLLFVFLFTGKGRRLERWEGGILLGLYIAYLFVLTMGW</sequence>
<evidence type="ECO:0000313" key="7">
    <source>
        <dbReference type="EMBL" id="MFD2200856.1"/>
    </source>
</evidence>
<evidence type="ECO:0000256" key="3">
    <source>
        <dbReference type="ARBA" id="ARBA00022989"/>
    </source>
</evidence>
<dbReference type="Gene3D" id="1.20.1420.30">
    <property type="entry name" value="NCX, central ion-binding region"/>
    <property type="match status" value="1"/>
</dbReference>
<dbReference type="InterPro" id="IPR004481">
    <property type="entry name" value="K/Na/Ca-exchanger"/>
</dbReference>
<feature type="transmembrane region" description="Helical" evidence="5">
    <location>
        <begin position="303"/>
        <end position="319"/>
    </location>
</feature>
<keyword evidence="8" id="KW-1185">Reference proteome</keyword>
<dbReference type="Pfam" id="PF01699">
    <property type="entry name" value="Na_Ca_ex"/>
    <property type="match status" value="2"/>
</dbReference>
<keyword evidence="2 5" id="KW-0812">Transmembrane</keyword>
<name>A0ABW5B6Q2_9BACT</name>
<dbReference type="NCBIfam" id="TIGR00367">
    <property type="entry name" value="calcium/sodium antiporter"/>
    <property type="match status" value="1"/>
</dbReference>
<evidence type="ECO:0000313" key="8">
    <source>
        <dbReference type="Proteomes" id="UP001597414"/>
    </source>
</evidence>
<gene>
    <name evidence="7" type="ORF">ACFSKV_04710</name>
</gene>
<feature type="transmembrane region" description="Helical" evidence="5">
    <location>
        <begin position="101"/>
        <end position="119"/>
    </location>
</feature>
<proteinExistence type="predicted"/>
<feature type="domain" description="Sodium/calcium exchanger membrane region" evidence="6">
    <location>
        <begin position="175"/>
        <end position="317"/>
    </location>
</feature>
<dbReference type="EMBL" id="JBHUIV010000010">
    <property type="protein sequence ID" value="MFD2200856.1"/>
    <property type="molecule type" value="Genomic_DNA"/>
</dbReference>
<dbReference type="InterPro" id="IPR004837">
    <property type="entry name" value="NaCa_Exmemb"/>
</dbReference>
<evidence type="ECO:0000259" key="6">
    <source>
        <dbReference type="Pfam" id="PF01699"/>
    </source>
</evidence>
<dbReference type="RefSeq" id="WP_380800730.1">
    <property type="nucleotide sequence ID" value="NZ_JBHUIV010000010.1"/>
</dbReference>
<feature type="transmembrane region" description="Helical" evidence="5">
    <location>
        <begin position="73"/>
        <end position="94"/>
    </location>
</feature>
<comment type="subcellular location">
    <subcellularLocation>
        <location evidence="1">Membrane</location>
        <topology evidence="1">Multi-pass membrane protein</topology>
    </subcellularLocation>
</comment>
<feature type="transmembrane region" description="Helical" evidence="5">
    <location>
        <begin position="244"/>
        <end position="263"/>
    </location>
</feature>